<gene>
    <name evidence="6" type="ORF">DYB35_006982</name>
    <name evidence="7" type="ORF">DYB37_009704</name>
</gene>
<evidence type="ECO:0000256" key="3">
    <source>
        <dbReference type="ARBA" id="ARBA00023242"/>
    </source>
</evidence>
<dbReference type="InterPro" id="IPR036388">
    <property type="entry name" value="WH-like_DNA-bd_sf"/>
</dbReference>
<evidence type="ECO:0000256" key="2">
    <source>
        <dbReference type="ARBA" id="ARBA00023125"/>
    </source>
</evidence>
<dbReference type="PRINTS" id="PR00056">
    <property type="entry name" value="HSFDOMAIN"/>
</dbReference>
<dbReference type="Proteomes" id="UP000285712">
    <property type="component" value="Unassembled WGS sequence"/>
</dbReference>
<dbReference type="GO" id="GO:0043565">
    <property type="term" value="F:sequence-specific DNA binding"/>
    <property type="evidence" value="ECO:0007669"/>
    <property type="project" value="InterPro"/>
</dbReference>
<organism evidence="6 9">
    <name type="scientific">Aphanomyces astaci</name>
    <name type="common">Crayfish plague agent</name>
    <dbReference type="NCBI Taxonomy" id="112090"/>
    <lineage>
        <taxon>Eukaryota</taxon>
        <taxon>Sar</taxon>
        <taxon>Stramenopiles</taxon>
        <taxon>Oomycota</taxon>
        <taxon>Saprolegniomycetes</taxon>
        <taxon>Saprolegniales</taxon>
        <taxon>Verrucalvaceae</taxon>
        <taxon>Aphanomyces</taxon>
    </lineage>
</organism>
<evidence type="ECO:0000256" key="4">
    <source>
        <dbReference type="RuleBase" id="RU004020"/>
    </source>
</evidence>
<keyword evidence="2" id="KW-0238">DNA-binding</keyword>
<dbReference type="PANTHER" id="PTHR10015">
    <property type="entry name" value="HEAT SHOCK TRANSCRIPTION FACTOR"/>
    <property type="match status" value="1"/>
</dbReference>
<evidence type="ECO:0000259" key="5">
    <source>
        <dbReference type="SMART" id="SM00415"/>
    </source>
</evidence>
<dbReference type="PANTHER" id="PTHR10015:SF206">
    <property type="entry name" value="HSF-TYPE DNA-BINDING DOMAIN-CONTAINING PROTEIN"/>
    <property type="match status" value="1"/>
</dbReference>
<dbReference type="InterPro" id="IPR000232">
    <property type="entry name" value="HSF_DNA-bd"/>
</dbReference>
<evidence type="ECO:0000313" key="9">
    <source>
        <dbReference type="Proteomes" id="UP000285712"/>
    </source>
</evidence>
<dbReference type="Proteomes" id="UP000285430">
    <property type="component" value="Unassembled WGS sequence"/>
</dbReference>
<dbReference type="InterPro" id="IPR036390">
    <property type="entry name" value="WH_DNA-bd_sf"/>
</dbReference>
<comment type="similarity">
    <text evidence="4">Belongs to the HSF family.</text>
</comment>
<evidence type="ECO:0000313" key="7">
    <source>
        <dbReference type="EMBL" id="RHZ16068.1"/>
    </source>
</evidence>
<dbReference type="AlphaFoldDB" id="A0A3R7ACC0"/>
<dbReference type="EMBL" id="QUTG01001667">
    <property type="protein sequence ID" value="RHY99029.1"/>
    <property type="molecule type" value="Genomic_DNA"/>
</dbReference>
<feature type="domain" description="HSF-type DNA-binding" evidence="5">
    <location>
        <begin position="5"/>
        <end position="112"/>
    </location>
</feature>
<name>A0A3R7ACC0_APHAT</name>
<dbReference type="GO" id="GO:0005634">
    <property type="term" value="C:nucleus"/>
    <property type="evidence" value="ECO:0007669"/>
    <property type="project" value="UniProtKB-SubCell"/>
</dbReference>
<reference evidence="8 9" key="1">
    <citation type="submission" date="2018-08" db="EMBL/GenBank/DDBJ databases">
        <title>Aphanomyces genome sequencing and annotation.</title>
        <authorList>
            <person name="Minardi D."/>
            <person name="Oidtmann B."/>
            <person name="Van Der Giezen M."/>
            <person name="Studholme D.J."/>
        </authorList>
    </citation>
    <scope>NUCLEOTIDE SEQUENCE [LARGE SCALE GENOMIC DNA]</scope>
    <source>
        <strain evidence="7 8">Da</strain>
        <strain evidence="6 9">Sv</strain>
    </source>
</reference>
<dbReference type="GO" id="GO:0003700">
    <property type="term" value="F:DNA-binding transcription factor activity"/>
    <property type="evidence" value="ECO:0007669"/>
    <property type="project" value="InterPro"/>
</dbReference>
<sequence length="182" mass="21222">MDSSKPALFLRKTWAMLEACPPHVAAWTNGGASFVIKLPKEFAATMLPKYFKHRNFHSFVLQLNFYGFRKAKTDVLVVALLANEVKTSSSWEFHHNLFHQFRPHLMAAITRKTKKTPYDDTTRNISTYDQTKHELRAEVGSIRAQLATLTNQVTYLTQLMDEQQHRHTSDHYMYPCYDTQLR</sequence>
<accession>A0A3R7ACC0</accession>
<protein>
    <recommendedName>
        <fullName evidence="5">HSF-type DNA-binding domain-containing protein</fullName>
    </recommendedName>
</protein>
<proteinExistence type="inferred from homology"/>
<dbReference type="SMART" id="SM00415">
    <property type="entry name" value="HSF"/>
    <property type="match status" value="1"/>
</dbReference>
<dbReference type="VEuPathDB" id="FungiDB:H257_13436"/>
<dbReference type="SUPFAM" id="SSF46785">
    <property type="entry name" value="Winged helix' DNA-binding domain"/>
    <property type="match status" value="1"/>
</dbReference>
<evidence type="ECO:0000256" key="1">
    <source>
        <dbReference type="ARBA" id="ARBA00004123"/>
    </source>
</evidence>
<evidence type="ECO:0000313" key="8">
    <source>
        <dbReference type="Proteomes" id="UP000285430"/>
    </source>
</evidence>
<comment type="subcellular location">
    <subcellularLocation>
        <location evidence="1">Nucleus</location>
    </subcellularLocation>
</comment>
<dbReference type="Pfam" id="PF00447">
    <property type="entry name" value="HSF_DNA-bind"/>
    <property type="match status" value="1"/>
</dbReference>
<comment type="caution">
    <text evidence="6">The sequence shown here is derived from an EMBL/GenBank/DDBJ whole genome shotgun (WGS) entry which is preliminary data.</text>
</comment>
<evidence type="ECO:0000313" key="6">
    <source>
        <dbReference type="EMBL" id="RHY99029.1"/>
    </source>
</evidence>
<dbReference type="EMBL" id="QUTH01004003">
    <property type="protein sequence ID" value="RHZ16068.1"/>
    <property type="molecule type" value="Genomic_DNA"/>
</dbReference>
<keyword evidence="3" id="KW-0539">Nucleus</keyword>
<dbReference type="Gene3D" id="1.10.10.10">
    <property type="entry name" value="Winged helix-like DNA-binding domain superfamily/Winged helix DNA-binding domain"/>
    <property type="match status" value="1"/>
</dbReference>